<reference evidence="2 3" key="1">
    <citation type="journal article" date="2014" name="Front. Microbiol.">
        <title>Population and genomic analysis of the genus Halorubrum.</title>
        <authorList>
            <person name="Fullmer M.S."/>
            <person name="Soucy S.M."/>
            <person name="Swithers K.S."/>
            <person name="Makkay A.M."/>
            <person name="Wheeler R."/>
            <person name="Ventosa A."/>
            <person name="Gogarten J.P."/>
            <person name="Papke R.T."/>
        </authorList>
    </citation>
    <scope>NUCLEOTIDE SEQUENCE [LARGE SCALE GENOMIC DNA]</scope>
    <source>
        <strain evidence="2 3">Ga36</strain>
    </source>
</reference>
<name>A0A256J2K8_HALEZ</name>
<keyword evidence="1" id="KW-0812">Transmembrane</keyword>
<dbReference type="RefSeq" id="WP_094553065.1">
    <property type="nucleotide sequence ID" value="NZ_NHOZ01000083.1"/>
</dbReference>
<dbReference type="Proteomes" id="UP000215731">
    <property type="component" value="Unassembled WGS sequence"/>
</dbReference>
<comment type="caution">
    <text evidence="2">The sequence shown here is derived from an EMBL/GenBank/DDBJ whole genome shotgun (WGS) entry which is preliminary data.</text>
</comment>
<feature type="transmembrane region" description="Helical" evidence="1">
    <location>
        <begin position="39"/>
        <end position="57"/>
    </location>
</feature>
<keyword evidence="1" id="KW-1133">Transmembrane helix</keyword>
<sequence length="64" mass="6502">MTDADASADFGSTLGALTVAFLLVTLVAGTLLGFNWTQAVLLGGFAGVVAVGSAWLTDRRADND</sequence>
<evidence type="ECO:0000256" key="1">
    <source>
        <dbReference type="SAM" id="Phobius"/>
    </source>
</evidence>
<keyword evidence="1" id="KW-0472">Membrane</keyword>
<protein>
    <submittedName>
        <fullName evidence="2">Uncharacterized protein</fullName>
    </submittedName>
</protein>
<evidence type="ECO:0000313" key="2">
    <source>
        <dbReference type="EMBL" id="OYR62913.1"/>
    </source>
</evidence>
<proteinExistence type="predicted"/>
<feature type="transmembrane region" description="Helical" evidence="1">
    <location>
        <begin position="12"/>
        <end position="32"/>
    </location>
</feature>
<evidence type="ECO:0000313" key="3">
    <source>
        <dbReference type="Proteomes" id="UP000215731"/>
    </source>
</evidence>
<organism evidence="2 3">
    <name type="scientific">Halorubrum ezzemoulense</name>
    <name type="common">Halorubrum chaoviator</name>
    <dbReference type="NCBI Taxonomy" id="337243"/>
    <lineage>
        <taxon>Archaea</taxon>
        <taxon>Methanobacteriati</taxon>
        <taxon>Methanobacteriota</taxon>
        <taxon>Stenosarchaea group</taxon>
        <taxon>Halobacteria</taxon>
        <taxon>Halobacteriales</taxon>
        <taxon>Haloferacaceae</taxon>
        <taxon>Halorubrum</taxon>
    </lineage>
</organism>
<gene>
    <name evidence="2" type="ORF">DJ80_09050</name>
</gene>
<dbReference type="EMBL" id="NHOZ01000083">
    <property type="protein sequence ID" value="OYR62913.1"/>
    <property type="molecule type" value="Genomic_DNA"/>
</dbReference>
<accession>A0A256J2K8</accession>
<dbReference type="AlphaFoldDB" id="A0A256J2K8"/>